<sequence>MTFHVLAAMFGHETNVFSRIPTTRRNFEDSIFLRDDAVLPRLGATSTEFGGLTRAVADLGWTVRTPLAAWATPGGRVDEDTFETCAGILTDACRDALAQGQLDGVLLFLHGAMSTTSHDDAEGRLLTRLRSVVTAGIPIAITLDLHANVTPEMCRGADILCAYRTYPHIDQADTARRAAGLLDRAMRREIAPRLLLDRAPTLTGLDDGRTTAEGPMTAALRMADEVEAGGDDGVLCVSLQAGFIHSILPEAGPSVVLTCDGTRPEHTAVADRFVRHIWDTRGYNSCTFLSPQQAMERVAARHAAPLDGPIVVADYSDNPGGGAYGDATRLLEAVLAADVGRCAYGTLYDPDAVRTLWSVPEGETATLPIGGKIDPAFGPPLTVTGTVVRKTDGTFVGGGPRWKGVKMNFGDTVVFRVGTVDILVSSKRVQCTEIETFTHAGIAPAALDVVVVKSMQHFRAAFAPLASEILVVDAGALCSEANRPGGLTAVEAPQP</sequence>
<dbReference type="InterPro" id="IPR009197">
    <property type="entry name" value="MlrC"/>
</dbReference>
<dbReference type="Pfam" id="PF07171">
    <property type="entry name" value="MlrC_C"/>
    <property type="match status" value="1"/>
</dbReference>
<dbReference type="Pfam" id="PF07364">
    <property type="entry name" value="DUF1485"/>
    <property type="match status" value="1"/>
</dbReference>
<gene>
    <name evidence="4" type="ORF">SAMN05421508_107288</name>
</gene>
<keyword evidence="1" id="KW-0645">Protease</keyword>
<dbReference type="Proteomes" id="UP000219621">
    <property type="component" value="Unassembled WGS sequence"/>
</dbReference>
<comment type="cofactor">
    <cofactor evidence="1">
        <name>Zn(2+)</name>
        <dbReference type="ChEBI" id="CHEBI:29105"/>
    </cofactor>
    <text evidence="1">Binds 1 zinc ion per subunit.</text>
</comment>
<organism evidence="4 5">
    <name type="scientific">Caenispirillum bisanense</name>
    <dbReference type="NCBI Taxonomy" id="414052"/>
    <lineage>
        <taxon>Bacteria</taxon>
        <taxon>Pseudomonadati</taxon>
        <taxon>Pseudomonadota</taxon>
        <taxon>Alphaproteobacteria</taxon>
        <taxon>Rhodospirillales</taxon>
        <taxon>Novispirillaceae</taxon>
        <taxon>Caenispirillum</taxon>
    </lineage>
</organism>
<evidence type="ECO:0000313" key="4">
    <source>
        <dbReference type="EMBL" id="SOD98291.1"/>
    </source>
</evidence>
<reference evidence="4 5" key="1">
    <citation type="submission" date="2017-09" db="EMBL/GenBank/DDBJ databases">
        <authorList>
            <person name="Ehlers B."/>
            <person name="Leendertz F.H."/>
        </authorList>
    </citation>
    <scope>NUCLEOTIDE SEQUENCE [LARGE SCALE GENOMIC DNA]</scope>
    <source>
        <strain evidence="4 5">USBA 140</strain>
    </source>
</reference>
<dbReference type="GO" id="GO:0046872">
    <property type="term" value="F:metal ion binding"/>
    <property type="evidence" value="ECO:0007669"/>
    <property type="project" value="UniProtKB-KW"/>
</dbReference>
<evidence type="ECO:0000256" key="1">
    <source>
        <dbReference type="PIRNR" id="PIRNR012702"/>
    </source>
</evidence>
<dbReference type="GO" id="GO:0006508">
    <property type="term" value="P:proteolysis"/>
    <property type="evidence" value="ECO:0007669"/>
    <property type="project" value="UniProtKB-KW"/>
</dbReference>
<dbReference type="PIRSF" id="PIRSF012702">
    <property type="entry name" value="UCP012702"/>
    <property type="match status" value="1"/>
</dbReference>
<protein>
    <recommendedName>
        <fullName evidence="1">Microcystinase C</fullName>
        <shortName evidence="1">MlrC</shortName>
    </recommendedName>
</protein>
<dbReference type="EMBL" id="OCNJ01000007">
    <property type="protein sequence ID" value="SOD98291.1"/>
    <property type="molecule type" value="Genomic_DNA"/>
</dbReference>
<comment type="function">
    <text evidence="1">Involved in peptidolytic degradation of cyclic heptapeptide hepatotoxin microcystin (MC).</text>
</comment>
<dbReference type="AlphaFoldDB" id="A0A286GRU6"/>
<proteinExistence type="inferred from homology"/>
<evidence type="ECO:0000313" key="5">
    <source>
        <dbReference type="Proteomes" id="UP000219621"/>
    </source>
</evidence>
<feature type="domain" description="Microcystin LR degradation protein MlrC C-terminal" evidence="2">
    <location>
        <begin position="312"/>
        <end position="479"/>
    </location>
</feature>
<dbReference type="InterPro" id="IPR010799">
    <property type="entry name" value="MlrC_C"/>
</dbReference>
<dbReference type="GO" id="GO:0008237">
    <property type="term" value="F:metallopeptidase activity"/>
    <property type="evidence" value="ECO:0007669"/>
    <property type="project" value="UniProtKB-KW"/>
</dbReference>
<comment type="similarity">
    <text evidence="1">Belongs to the peptidase M81 family.</text>
</comment>
<keyword evidence="1" id="KW-0378">Hydrolase</keyword>
<keyword evidence="1" id="KW-0482">Metalloprotease</keyword>
<dbReference type="RefSeq" id="WP_176525231.1">
    <property type="nucleotide sequence ID" value="NZ_OCNJ01000007.1"/>
</dbReference>
<keyword evidence="5" id="KW-1185">Reference proteome</keyword>
<dbReference type="InterPro" id="IPR015995">
    <property type="entry name" value="MlrC_N"/>
</dbReference>
<evidence type="ECO:0000259" key="3">
    <source>
        <dbReference type="Pfam" id="PF07364"/>
    </source>
</evidence>
<evidence type="ECO:0000259" key="2">
    <source>
        <dbReference type="Pfam" id="PF07171"/>
    </source>
</evidence>
<accession>A0A286GRU6</accession>
<name>A0A286GRU6_9PROT</name>
<keyword evidence="1" id="KW-0479">Metal-binding</keyword>
<feature type="domain" description="Microcystin LR degradation protein MlrC N-terminal" evidence="3">
    <location>
        <begin position="5"/>
        <end position="297"/>
    </location>
</feature>